<organism evidence="6 7">
    <name type="scientific">Hibiscus sabdariffa</name>
    <name type="common">roselle</name>
    <dbReference type="NCBI Taxonomy" id="183260"/>
    <lineage>
        <taxon>Eukaryota</taxon>
        <taxon>Viridiplantae</taxon>
        <taxon>Streptophyta</taxon>
        <taxon>Embryophyta</taxon>
        <taxon>Tracheophyta</taxon>
        <taxon>Spermatophyta</taxon>
        <taxon>Magnoliopsida</taxon>
        <taxon>eudicotyledons</taxon>
        <taxon>Gunneridae</taxon>
        <taxon>Pentapetalae</taxon>
        <taxon>rosids</taxon>
        <taxon>malvids</taxon>
        <taxon>Malvales</taxon>
        <taxon>Malvaceae</taxon>
        <taxon>Malvoideae</taxon>
        <taxon>Hibiscus</taxon>
    </lineage>
</organism>
<comment type="similarity">
    <text evidence="5">Belongs to the class I-like SAM-binding methyltransferase superfamily. Cation-dependent O-methyltransferase family.</text>
</comment>
<reference evidence="6 7" key="1">
    <citation type="journal article" date="2024" name="G3 (Bethesda)">
        <title>Genome assembly of Hibiscus sabdariffa L. provides insights into metabolisms of medicinal natural products.</title>
        <authorList>
            <person name="Kim T."/>
        </authorList>
    </citation>
    <scope>NUCLEOTIDE SEQUENCE [LARGE SCALE GENOMIC DNA]</scope>
    <source>
        <strain evidence="6">TK-2024</strain>
        <tissue evidence="6">Old leaves</tissue>
    </source>
</reference>
<gene>
    <name evidence="6" type="ORF">V6N11_007499</name>
</gene>
<evidence type="ECO:0000256" key="1">
    <source>
        <dbReference type="ARBA" id="ARBA00001968"/>
    </source>
</evidence>
<evidence type="ECO:0000256" key="4">
    <source>
        <dbReference type="ARBA" id="ARBA00022691"/>
    </source>
</evidence>
<dbReference type="CDD" id="cd02440">
    <property type="entry name" value="AdoMet_MTases"/>
    <property type="match status" value="1"/>
</dbReference>
<sequence length="306" mass="34442">MADSSLNHKSLIVHGPVLEYILEKNAYPREHQQLKELRAVTTEKCGKRAILIDAFKDHECQEDDGNLLRPTPHPQRLFRVVAHGLQPSPTPTPSPTFDGSQHLGSLATGVGRNKIGVFTGYSLLATTLALPDDGQVTAIDLDKEAYETGLPFIQKARVEHKINFIQPDAFSVLDGLINGVSISLTRDNDDEFEQKGYGFPRMIRLQEENSSFDFIFVDAEKEDYMKFHEKVMKLVRIGGIIAYDNTLWLGSVAYGQDDEKYSGMPESIWKSKDFVVQFHELIVSDHRVETCLLSVGDGLTLCRRLY</sequence>
<dbReference type="InterPro" id="IPR002935">
    <property type="entry name" value="SAM_O-MeTrfase"/>
</dbReference>
<evidence type="ECO:0000256" key="3">
    <source>
        <dbReference type="ARBA" id="ARBA00022679"/>
    </source>
</evidence>
<keyword evidence="3" id="KW-0808">Transferase</keyword>
<dbReference type="Gene3D" id="3.40.50.150">
    <property type="entry name" value="Vaccinia Virus protein VP39"/>
    <property type="match status" value="1"/>
</dbReference>
<keyword evidence="4" id="KW-0949">S-adenosyl-L-methionine</keyword>
<evidence type="ECO:0008006" key="8">
    <source>
        <dbReference type="Google" id="ProtNLM"/>
    </source>
</evidence>
<comment type="caution">
    <text evidence="6">The sequence shown here is derived from an EMBL/GenBank/DDBJ whole genome shotgun (WGS) entry which is preliminary data.</text>
</comment>
<accession>A0ABR2NS92</accession>
<evidence type="ECO:0000313" key="7">
    <source>
        <dbReference type="Proteomes" id="UP001396334"/>
    </source>
</evidence>
<dbReference type="PANTHER" id="PTHR10509">
    <property type="entry name" value="O-METHYLTRANSFERASE-RELATED"/>
    <property type="match status" value="1"/>
</dbReference>
<dbReference type="EMBL" id="JBBPBN010000105">
    <property type="protein sequence ID" value="KAK8979042.1"/>
    <property type="molecule type" value="Genomic_DNA"/>
</dbReference>
<dbReference type="PROSITE" id="PS51682">
    <property type="entry name" value="SAM_OMT_I"/>
    <property type="match status" value="1"/>
</dbReference>
<protein>
    <recommendedName>
        <fullName evidence="8">Caffeoyl-CoA O-methyltransferase</fullName>
    </recommendedName>
</protein>
<evidence type="ECO:0000313" key="6">
    <source>
        <dbReference type="EMBL" id="KAK8979042.1"/>
    </source>
</evidence>
<proteinExistence type="inferred from homology"/>
<dbReference type="PANTHER" id="PTHR10509:SF95">
    <property type="entry name" value="FLAVONOID 3',5'-METHYLTRANSFERASE-LIKE"/>
    <property type="match status" value="1"/>
</dbReference>
<keyword evidence="2" id="KW-0489">Methyltransferase</keyword>
<dbReference type="SUPFAM" id="SSF53335">
    <property type="entry name" value="S-adenosyl-L-methionine-dependent methyltransferases"/>
    <property type="match status" value="1"/>
</dbReference>
<keyword evidence="7" id="KW-1185">Reference proteome</keyword>
<dbReference type="Proteomes" id="UP001396334">
    <property type="component" value="Unassembled WGS sequence"/>
</dbReference>
<evidence type="ECO:0000256" key="5">
    <source>
        <dbReference type="ARBA" id="ARBA00023453"/>
    </source>
</evidence>
<name>A0ABR2NS92_9ROSI</name>
<dbReference type="InterPro" id="IPR050362">
    <property type="entry name" value="Cation-dep_OMT"/>
</dbReference>
<comment type="cofactor">
    <cofactor evidence="1">
        <name>a divalent metal cation</name>
        <dbReference type="ChEBI" id="CHEBI:60240"/>
    </cofactor>
</comment>
<dbReference type="Pfam" id="PF01596">
    <property type="entry name" value="Methyltransf_3"/>
    <property type="match status" value="2"/>
</dbReference>
<evidence type="ECO:0000256" key="2">
    <source>
        <dbReference type="ARBA" id="ARBA00022603"/>
    </source>
</evidence>
<dbReference type="InterPro" id="IPR029063">
    <property type="entry name" value="SAM-dependent_MTases_sf"/>
</dbReference>